<dbReference type="Pfam" id="PF02515">
    <property type="entry name" value="CoA_transf_3"/>
    <property type="match status" value="1"/>
</dbReference>
<dbReference type="SUPFAM" id="SSF89796">
    <property type="entry name" value="CoA-transferase family III (CaiB/BaiF)"/>
    <property type="match status" value="1"/>
</dbReference>
<dbReference type="InterPro" id="IPR023606">
    <property type="entry name" value="CoA-Trfase_III_dom_1_sf"/>
</dbReference>
<comment type="similarity">
    <text evidence="1">Belongs to the CoA-transferase III family.</text>
</comment>
<dbReference type="Gene3D" id="3.40.50.10540">
    <property type="entry name" value="Crotonobetainyl-coa:carnitine coa-transferase, domain 1"/>
    <property type="match status" value="1"/>
</dbReference>
<dbReference type="Gene3D" id="3.30.1540.10">
    <property type="entry name" value="formyl-coa transferase, domain 3"/>
    <property type="match status" value="1"/>
</dbReference>
<gene>
    <name evidence="3" type="primary">g11827</name>
    <name evidence="3" type="ORF">VP750_LOCUS10563</name>
</gene>
<accession>A0ABP1G981</accession>
<dbReference type="PANTHER" id="PTHR48228">
    <property type="entry name" value="SUCCINYL-COA--D-CITRAMALATE COA-TRANSFERASE"/>
    <property type="match status" value="1"/>
</dbReference>
<evidence type="ECO:0000256" key="1">
    <source>
        <dbReference type="ARBA" id="ARBA00008383"/>
    </source>
</evidence>
<reference evidence="3 4" key="1">
    <citation type="submission" date="2024-06" db="EMBL/GenBank/DDBJ databases">
        <authorList>
            <person name="Kraege A."/>
            <person name="Thomma B."/>
        </authorList>
    </citation>
    <scope>NUCLEOTIDE SEQUENCE [LARGE SCALE GENOMIC DNA]</scope>
</reference>
<evidence type="ECO:0000313" key="4">
    <source>
        <dbReference type="Proteomes" id="UP001497392"/>
    </source>
</evidence>
<dbReference type="InterPro" id="IPR003673">
    <property type="entry name" value="CoA-Trfase_fam_III"/>
</dbReference>
<sequence length="434" mass="47534">MRVPRLYKEILRIQSAHFPALVRLQHTAAEQDAASGGPLHGIKVLDVGQVVAGNFCGALLAYFGADVIKVEPPNRGDALRSLRMTDSTGTSLWWRSYGRNRRCITLDLHKEEGRDVLRRLSDRADVLVENFRPGVMEKWGLGPKDLKDTLIYTRISGYGQTGPKAHLAGYASVCEAYGGIRHLNGYLDRPPVRPNISLGDTLTGLHAAFGAVMALLHRQRHHLKIPGQVVDAAISESVFNMLEGCVPEFTEQGYDRPPSGSTISGVVPSATFQTKDGRYVIIGGNGDSIYMRLMTAVGRPDMGSSNPLYKSNSDRCKHEKEIYAVIGEWVEERDLEEVLRVMGEARVPSGPILSTADILKEEQYQVRGMFEQTAPPAKAGPTITVPAMLPLLSRTPGATKWAGPELGEHTDEVLREELGMSPEDIQELRACGAA</sequence>
<evidence type="ECO:0000256" key="2">
    <source>
        <dbReference type="ARBA" id="ARBA00022679"/>
    </source>
</evidence>
<keyword evidence="2" id="KW-0808">Transferase</keyword>
<name>A0ABP1G981_9CHLO</name>
<comment type="caution">
    <text evidence="3">The sequence shown here is derived from an EMBL/GenBank/DDBJ whole genome shotgun (WGS) entry which is preliminary data.</text>
</comment>
<dbReference type="InterPro" id="IPR044855">
    <property type="entry name" value="CoA-Trfase_III_dom3_sf"/>
</dbReference>
<dbReference type="InterPro" id="IPR050509">
    <property type="entry name" value="CoA-transferase_III"/>
</dbReference>
<dbReference type="PANTHER" id="PTHR48228:SF6">
    <property type="entry name" value="L-CARNITINE COA-TRANSFERASE"/>
    <property type="match status" value="1"/>
</dbReference>
<dbReference type="Proteomes" id="UP001497392">
    <property type="component" value="Unassembled WGS sequence"/>
</dbReference>
<evidence type="ECO:0000313" key="3">
    <source>
        <dbReference type="EMBL" id="CAL5228657.1"/>
    </source>
</evidence>
<organism evidence="3 4">
    <name type="scientific">Coccomyxa viridis</name>
    <dbReference type="NCBI Taxonomy" id="1274662"/>
    <lineage>
        <taxon>Eukaryota</taxon>
        <taxon>Viridiplantae</taxon>
        <taxon>Chlorophyta</taxon>
        <taxon>core chlorophytes</taxon>
        <taxon>Trebouxiophyceae</taxon>
        <taxon>Trebouxiophyceae incertae sedis</taxon>
        <taxon>Coccomyxaceae</taxon>
        <taxon>Coccomyxa</taxon>
    </lineage>
</organism>
<keyword evidence="4" id="KW-1185">Reference proteome</keyword>
<protein>
    <submittedName>
        <fullName evidence="3">G11827 protein</fullName>
    </submittedName>
</protein>
<dbReference type="EMBL" id="CAXHTA020000019">
    <property type="protein sequence ID" value="CAL5228657.1"/>
    <property type="molecule type" value="Genomic_DNA"/>
</dbReference>
<proteinExistence type="inferred from homology"/>